<reference evidence="1 2" key="1">
    <citation type="journal article" date="2018" name="PLoS Genet.">
        <title>Population sequencing reveals clonal diversity and ancestral inbreeding in the grapevine cultivar Chardonnay.</title>
        <authorList>
            <person name="Roach M.J."/>
            <person name="Johnson D.L."/>
            <person name="Bohlmann J."/>
            <person name="van Vuuren H.J."/>
            <person name="Jones S.J."/>
            <person name="Pretorius I.S."/>
            <person name="Schmidt S.A."/>
            <person name="Borneman A.R."/>
        </authorList>
    </citation>
    <scope>NUCLEOTIDE SEQUENCE [LARGE SCALE GENOMIC DNA]</scope>
    <source>
        <strain evidence="2">cv. Chardonnay</strain>
        <tissue evidence="1">Leaf</tissue>
    </source>
</reference>
<name>A0A438HJB4_VITVI</name>
<gene>
    <name evidence="1" type="ORF">CK203_041312</name>
</gene>
<dbReference type="AlphaFoldDB" id="A0A438HJB4"/>
<organism evidence="1 2">
    <name type="scientific">Vitis vinifera</name>
    <name type="common">Grape</name>
    <dbReference type="NCBI Taxonomy" id="29760"/>
    <lineage>
        <taxon>Eukaryota</taxon>
        <taxon>Viridiplantae</taxon>
        <taxon>Streptophyta</taxon>
        <taxon>Embryophyta</taxon>
        <taxon>Tracheophyta</taxon>
        <taxon>Spermatophyta</taxon>
        <taxon>Magnoliopsida</taxon>
        <taxon>eudicotyledons</taxon>
        <taxon>Gunneridae</taxon>
        <taxon>Pentapetalae</taxon>
        <taxon>rosids</taxon>
        <taxon>Vitales</taxon>
        <taxon>Vitaceae</taxon>
        <taxon>Viteae</taxon>
        <taxon>Vitis</taxon>
    </lineage>
</organism>
<evidence type="ECO:0000313" key="2">
    <source>
        <dbReference type="Proteomes" id="UP000288805"/>
    </source>
</evidence>
<protein>
    <recommendedName>
        <fullName evidence="3">Protein FAR1-RELATED SEQUENCE</fullName>
    </recommendedName>
</protein>
<proteinExistence type="predicted"/>
<accession>A0A438HJB4</accession>
<dbReference type="Proteomes" id="UP000288805">
    <property type="component" value="Unassembled WGS sequence"/>
</dbReference>
<dbReference type="EMBL" id="QGNW01000215">
    <property type="protein sequence ID" value="RVW84532.1"/>
    <property type="molecule type" value="Genomic_DNA"/>
</dbReference>
<evidence type="ECO:0000313" key="1">
    <source>
        <dbReference type="EMBL" id="RVW84532.1"/>
    </source>
</evidence>
<comment type="caution">
    <text evidence="1">The sequence shown here is derived from an EMBL/GenBank/DDBJ whole genome shotgun (WGS) entry which is preliminary data.</text>
</comment>
<sequence>MVVAMKVEHLEEIPLSCILKRWTKLAKVHTRSAPVNEMDNDMDCFVRYASLSSMCNKLSYFASDTSFSFLEVKNEIENLTVRMEELYYKS</sequence>
<evidence type="ECO:0008006" key="3">
    <source>
        <dbReference type="Google" id="ProtNLM"/>
    </source>
</evidence>